<protein>
    <submittedName>
        <fullName evidence="2">Uncharacterized protein</fullName>
    </submittedName>
</protein>
<evidence type="ECO:0000313" key="2">
    <source>
        <dbReference type="EMBL" id="CAD2191594.1"/>
    </source>
</evidence>
<dbReference type="EMBL" id="CAJEWN010002355">
    <property type="protein sequence ID" value="CAD2203270.1"/>
    <property type="molecule type" value="Genomic_DNA"/>
</dbReference>
<dbReference type="Gene3D" id="3.30.930.10">
    <property type="entry name" value="Bira Bifunctional Protein, Domain 2"/>
    <property type="match status" value="1"/>
</dbReference>
<reference evidence="2 5" key="1">
    <citation type="submission" date="2020-08" db="EMBL/GenBank/DDBJ databases">
        <authorList>
            <person name="Koutsovoulos G."/>
            <person name="Danchin GJ E."/>
        </authorList>
    </citation>
    <scope>NUCLEOTIDE SEQUENCE [LARGE SCALE GENOMIC DNA]</scope>
</reference>
<gene>
    <name evidence="1" type="ORF">MENT_LOCUS39797</name>
    <name evidence="2" type="ORF">MENT_LOCUS44436</name>
    <name evidence="3" type="ORF">MENT_LOCUS49428</name>
    <name evidence="4" type="ORF">MENT_LOCUS56948</name>
</gene>
<dbReference type="EMBL" id="CAJEWN010000888">
    <property type="protein sequence ID" value="CAD2191594.1"/>
    <property type="molecule type" value="Genomic_DNA"/>
</dbReference>
<dbReference type="AlphaFoldDB" id="A0A6V7WX58"/>
<accession>A0A6V7WX58</accession>
<organism evidence="2 5">
    <name type="scientific">Meloidogyne enterolobii</name>
    <name type="common">Root-knot nematode worm</name>
    <name type="synonym">Meloidogyne mayaguensis</name>
    <dbReference type="NCBI Taxonomy" id="390850"/>
    <lineage>
        <taxon>Eukaryota</taxon>
        <taxon>Metazoa</taxon>
        <taxon>Ecdysozoa</taxon>
        <taxon>Nematoda</taxon>
        <taxon>Chromadorea</taxon>
        <taxon>Rhabditida</taxon>
        <taxon>Tylenchina</taxon>
        <taxon>Tylenchomorpha</taxon>
        <taxon>Tylenchoidea</taxon>
        <taxon>Meloidogynidae</taxon>
        <taxon>Meloidogyninae</taxon>
        <taxon>Meloidogyne</taxon>
    </lineage>
</organism>
<evidence type="ECO:0000313" key="4">
    <source>
        <dbReference type="EMBL" id="CAD2203270.1"/>
    </source>
</evidence>
<dbReference type="SUPFAM" id="SSF55681">
    <property type="entry name" value="Class II aaRS and biotin synthetases"/>
    <property type="match status" value="1"/>
</dbReference>
<proteinExistence type="predicted"/>
<sequence>MSGTASRISQGKAYYHFTFLVKPNMENLHYSLQSPLKCKLKQLQQKVLGLHLLDV</sequence>
<dbReference type="EMBL" id="CAJEWN010000628">
    <property type="protein sequence ID" value="CAD2187228.1"/>
    <property type="molecule type" value="Genomic_DNA"/>
</dbReference>
<comment type="caution">
    <text evidence="2">The sequence shown here is derived from an EMBL/GenBank/DDBJ whole genome shotgun (WGS) entry which is preliminary data.</text>
</comment>
<dbReference type="Proteomes" id="UP000580250">
    <property type="component" value="Unassembled WGS sequence"/>
</dbReference>
<evidence type="ECO:0000313" key="5">
    <source>
        <dbReference type="Proteomes" id="UP000580250"/>
    </source>
</evidence>
<name>A0A6V7WX58_MELEN</name>
<dbReference type="EMBL" id="CAJEWN010001297">
    <property type="protein sequence ID" value="CAD2196273.1"/>
    <property type="molecule type" value="Genomic_DNA"/>
</dbReference>
<dbReference type="InterPro" id="IPR045864">
    <property type="entry name" value="aa-tRNA-synth_II/BPL/LPL"/>
</dbReference>
<evidence type="ECO:0000313" key="3">
    <source>
        <dbReference type="EMBL" id="CAD2196273.1"/>
    </source>
</evidence>
<evidence type="ECO:0000313" key="1">
    <source>
        <dbReference type="EMBL" id="CAD2187228.1"/>
    </source>
</evidence>